<sequence>MASFYFSKVLVFKISSAGVKDEKRTLPPQLLVSNTMPVPVATIPLVLEAVGGVLSSLTREESLNPSKNVLRQDKRKRIAKDEGKKVVPVVEDEYDAVDSMRTK</sequence>
<evidence type="ECO:0000313" key="1">
    <source>
        <dbReference type="EMBL" id="KAL2517517.1"/>
    </source>
</evidence>
<gene>
    <name evidence="1" type="ORF">Adt_13764</name>
</gene>
<keyword evidence="2" id="KW-1185">Reference proteome</keyword>
<protein>
    <submittedName>
        <fullName evidence="1">Uncharacterized protein</fullName>
    </submittedName>
</protein>
<dbReference type="Proteomes" id="UP001604336">
    <property type="component" value="Unassembled WGS sequence"/>
</dbReference>
<organism evidence="1 2">
    <name type="scientific">Abeliophyllum distichum</name>
    <dbReference type="NCBI Taxonomy" id="126358"/>
    <lineage>
        <taxon>Eukaryota</taxon>
        <taxon>Viridiplantae</taxon>
        <taxon>Streptophyta</taxon>
        <taxon>Embryophyta</taxon>
        <taxon>Tracheophyta</taxon>
        <taxon>Spermatophyta</taxon>
        <taxon>Magnoliopsida</taxon>
        <taxon>eudicotyledons</taxon>
        <taxon>Gunneridae</taxon>
        <taxon>Pentapetalae</taxon>
        <taxon>asterids</taxon>
        <taxon>lamiids</taxon>
        <taxon>Lamiales</taxon>
        <taxon>Oleaceae</taxon>
        <taxon>Forsythieae</taxon>
        <taxon>Abeliophyllum</taxon>
    </lineage>
</organism>
<evidence type="ECO:0000313" key="2">
    <source>
        <dbReference type="Proteomes" id="UP001604336"/>
    </source>
</evidence>
<dbReference type="EMBL" id="JBFOLK010000004">
    <property type="protein sequence ID" value="KAL2517517.1"/>
    <property type="molecule type" value="Genomic_DNA"/>
</dbReference>
<accession>A0ABD1TXQ3</accession>
<comment type="caution">
    <text evidence="1">The sequence shown here is derived from an EMBL/GenBank/DDBJ whole genome shotgun (WGS) entry which is preliminary data.</text>
</comment>
<name>A0ABD1TXQ3_9LAMI</name>
<dbReference type="AlphaFoldDB" id="A0ABD1TXQ3"/>
<proteinExistence type="predicted"/>
<reference evidence="2" key="1">
    <citation type="submission" date="2024-07" db="EMBL/GenBank/DDBJ databases">
        <title>Two chromosome-level genome assemblies of Korean endemic species Abeliophyllum distichum and Forsythia ovata (Oleaceae).</title>
        <authorList>
            <person name="Jang H."/>
        </authorList>
    </citation>
    <scope>NUCLEOTIDE SEQUENCE [LARGE SCALE GENOMIC DNA]</scope>
</reference>